<gene>
    <name evidence="2" type="ORF">Fcan01_27046</name>
</gene>
<feature type="transmembrane region" description="Helical" evidence="1">
    <location>
        <begin position="216"/>
        <end position="237"/>
    </location>
</feature>
<keyword evidence="1" id="KW-0472">Membrane</keyword>
<evidence type="ECO:0000313" key="3">
    <source>
        <dbReference type="Proteomes" id="UP000198287"/>
    </source>
</evidence>
<keyword evidence="1" id="KW-0812">Transmembrane</keyword>
<keyword evidence="3" id="KW-1185">Reference proteome</keyword>
<name>A0A226CZ56_FOLCA</name>
<feature type="transmembrane region" description="Helical" evidence="1">
    <location>
        <begin position="184"/>
        <end position="204"/>
    </location>
</feature>
<reference evidence="2 3" key="1">
    <citation type="submission" date="2015-12" db="EMBL/GenBank/DDBJ databases">
        <title>The genome of Folsomia candida.</title>
        <authorList>
            <person name="Faddeeva A."/>
            <person name="Derks M.F."/>
            <person name="Anvar Y."/>
            <person name="Smit S."/>
            <person name="Van Straalen N."/>
            <person name="Roelofs D."/>
        </authorList>
    </citation>
    <scope>NUCLEOTIDE SEQUENCE [LARGE SCALE GENOMIC DNA]</scope>
    <source>
        <strain evidence="2 3">VU population</strain>
        <tissue evidence="2">Whole body</tissue>
    </source>
</reference>
<organism evidence="2 3">
    <name type="scientific">Folsomia candida</name>
    <name type="common">Springtail</name>
    <dbReference type="NCBI Taxonomy" id="158441"/>
    <lineage>
        <taxon>Eukaryota</taxon>
        <taxon>Metazoa</taxon>
        <taxon>Ecdysozoa</taxon>
        <taxon>Arthropoda</taxon>
        <taxon>Hexapoda</taxon>
        <taxon>Collembola</taxon>
        <taxon>Entomobryomorpha</taxon>
        <taxon>Isotomoidea</taxon>
        <taxon>Isotomidae</taxon>
        <taxon>Proisotominae</taxon>
        <taxon>Folsomia</taxon>
    </lineage>
</organism>
<feature type="transmembrane region" description="Helical" evidence="1">
    <location>
        <begin position="118"/>
        <end position="139"/>
    </location>
</feature>
<feature type="transmembrane region" description="Helical" evidence="1">
    <location>
        <begin position="92"/>
        <end position="112"/>
    </location>
</feature>
<dbReference type="Proteomes" id="UP000198287">
    <property type="component" value="Unassembled WGS sequence"/>
</dbReference>
<comment type="caution">
    <text evidence="2">The sequence shown here is derived from an EMBL/GenBank/DDBJ whole genome shotgun (WGS) entry which is preliminary data.</text>
</comment>
<dbReference type="AlphaFoldDB" id="A0A226CZ56"/>
<keyword evidence="1" id="KW-1133">Transmembrane helix</keyword>
<proteinExistence type="predicted"/>
<evidence type="ECO:0000256" key="1">
    <source>
        <dbReference type="SAM" id="Phobius"/>
    </source>
</evidence>
<accession>A0A226CZ56</accession>
<evidence type="ECO:0000313" key="2">
    <source>
        <dbReference type="EMBL" id="OXA38243.1"/>
    </source>
</evidence>
<sequence length="314" mass="35706">MAMSVGAYIFAYQPKEVARNWNGLFLFGDKFYDTYWNYPGSTAVAAFNRNWLLITRPSNVLLNLVPLALWCQIFISPLHSMHIPTIFSNYPALFYLAYFLYAPALMYSLFFVESCAKTLFQAFSGLILLILPVLQELALTSNKARERRKFKCSPELGTSPEHLVFVYRSLQLAMKEVRLVFGRYLPILQTFFGQLTVSAGYMLIAEGGKIDVATKMTILVCVPFAVLTWVVLMTCAAKIQKSAKKCLTSWRVHGGGHWGSGADRKYMSKFRKSCKPLFFGWDGFLVVTHKSVMKFMQGIIRGVFRALLALKRKK</sequence>
<protein>
    <submittedName>
        <fullName evidence="2">Uncharacterized protein</fullName>
    </submittedName>
</protein>
<dbReference type="EMBL" id="LNIX01000047">
    <property type="protein sequence ID" value="OXA38243.1"/>
    <property type="molecule type" value="Genomic_DNA"/>
</dbReference>